<gene>
    <name evidence="1" type="ORF">LCI18_008998</name>
</gene>
<keyword evidence="2" id="KW-1185">Reference proteome</keyword>
<accession>A0ACD3Z9X1</accession>
<dbReference type="Proteomes" id="UP000830768">
    <property type="component" value="Chromosome 8"/>
</dbReference>
<sequence>MDDFAPPTGPPPPKAPEVPAGWAVRWNDQYKEWFYVNIYTKKSQWDKPTAPVFPVGEDAPEGPPPGYQPGEGPVPTDTKKNPYDDQRNQTVGGPSSTEEDDAKLAARLQAEEDARARGGPGGPDVPAGYGGSNSPFPQNNSPYPQQSGSPYPAELPPRERSKSGGGFLGKLLGKGKQMAGGHQSGSHGGGYGGGYQQQQYYGQQPQGYPGQGPPMGYGAQPHYGQQGYGAPGGYGGYGGAPGYGGGYGGNHGGGFGGHGGGRKPGGGGMGMMGGAALGAGAGLLGGALIADAINDNEQDAYQDGFQDGADYGDDGGDFGD</sequence>
<evidence type="ECO:0000313" key="2">
    <source>
        <dbReference type="Proteomes" id="UP000830768"/>
    </source>
</evidence>
<organism evidence="1 2">
    <name type="scientific">Fusarium solani subsp. cucurbitae</name>
    <name type="common">Neocosmosporum cucurbitae</name>
    <dbReference type="NCBI Taxonomy" id="2747967"/>
    <lineage>
        <taxon>Eukaryota</taxon>
        <taxon>Fungi</taxon>
        <taxon>Dikarya</taxon>
        <taxon>Ascomycota</taxon>
        <taxon>Pezizomycotina</taxon>
        <taxon>Sordariomycetes</taxon>
        <taxon>Hypocreomycetidae</taxon>
        <taxon>Hypocreales</taxon>
        <taxon>Nectriaceae</taxon>
        <taxon>Fusarium</taxon>
        <taxon>Fusarium solani species complex</taxon>
    </lineage>
</organism>
<evidence type="ECO:0000313" key="1">
    <source>
        <dbReference type="EMBL" id="UPK98063.1"/>
    </source>
</evidence>
<proteinExistence type="predicted"/>
<protein>
    <submittedName>
        <fullName evidence="1">Uncharacterized protein</fullName>
    </submittedName>
</protein>
<reference evidence="1" key="1">
    <citation type="submission" date="2021-11" db="EMBL/GenBank/DDBJ databases">
        <title>Fusarium solani-melongenae Genome sequencing and assembly.</title>
        <authorList>
            <person name="Xie S."/>
            <person name="Huang L."/>
            <person name="Zhang X."/>
        </authorList>
    </citation>
    <scope>NUCLEOTIDE SEQUENCE</scope>
    <source>
        <strain evidence="1">CRI 24-3</strain>
    </source>
</reference>
<dbReference type="EMBL" id="CP090036">
    <property type="protein sequence ID" value="UPK98063.1"/>
    <property type="molecule type" value="Genomic_DNA"/>
</dbReference>
<name>A0ACD3Z9X1_FUSSC</name>